<evidence type="ECO:0000313" key="2">
    <source>
        <dbReference type="EMBL" id="TNN46581.1"/>
    </source>
</evidence>
<sequence length="75" mass="8074">MGDELPGCSISHRKVEARTSTLRGQTGQIKGSITPNHSLGWPWPAPQVLGFLCTHRGAPAPPAPSLPHRPPLRIH</sequence>
<dbReference type="Proteomes" id="UP000314294">
    <property type="component" value="Unassembled WGS sequence"/>
</dbReference>
<name>A0A4Z2FZZ9_9TELE</name>
<comment type="caution">
    <text evidence="2">The sequence shown here is derived from an EMBL/GenBank/DDBJ whole genome shotgun (WGS) entry which is preliminary data.</text>
</comment>
<reference evidence="2 3" key="1">
    <citation type="submission" date="2019-03" db="EMBL/GenBank/DDBJ databases">
        <title>First draft genome of Liparis tanakae, snailfish: a comprehensive survey of snailfish specific genes.</title>
        <authorList>
            <person name="Kim W."/>
            <person name="Song I."/>
            <person name="Jeong J.-H."/>
            <person name="Kim D."/>
            <person name="Kim S."/>
            <person name="Ryu S."/>
            <person name="Song J.Y."/>
            <person name="Lee S.K."/>
        </authorList>
    </citation>
    <scope>NUCLEOTIDE SEQUENCE [LARGE SCALE GENOMIC DNA]</scope>
    <source>
        <tissue evidence="2">Muscle</tissue>
    </source>
</reference>
<evidence type="ECO:0000313" key="3">
    <source>
        <dbReference type="Proteomes" id="UP000314294"/>
    </source>
</evidence>
<feature type="region of interest" description="Disordered" evidence="1">
    <location>
        <begin position="1"/>
        <end position="39"/>
    </location>
</feature>
<feature type="region of interest" description="Disordered" evidence="1">
    <location>
        <begin position="55"/>
        <end position="75"/>
    </location>
</feature>
<evidence type="ECO:0000256" key="1">
    <source>
        <dbReference type="SAM" id="MobiDB-lite"/>
    </source>
</evidence>
<keyword evidence="3" id="KW-1185">Reference proteome</keyword>
<dbReference type="AlphaFoldDB" id="A0A4Z2FZZ9"/>
<organism evidence="2 3">
    <name type="scientific">Liparis tanakae</name>
    <name type="common">Tanaka's snailfish</name>
    <dbReference type="NCBI Taxonomy" id="230148"/>
    <lineage>
        <taxon>Eukaryota</taxon>
        <taxon>Metazoa</taxon>
        <taxon>Chordata</taxon>
        <taxon>Craniata</taxon>
        <taxon>Vertebrata</taxon>
        <taxon>Euteleostomi</taxon>
        <taxon>Actinopterygii</taxon>
        <taxon>Neopterygii</taxon>
        <taxon>Teleostei</taxon>
        <taxon>Neoteleostei</taxon>
        <taxon>Acanthomorphata</taxon>
        <taxon>Eupercaria</taxon>
        <taxon>Perciformes</taxon>
        <taxon>Cottioidei</taxon>
        <taxon>Cottales</taxon>
        <taxon>Liparidae</taxon>
        <taxon>Liparis</taxon>
    </lineage>
</organism>
<proteinExistence type="predicted"/>
<dbReference type="EMBL" id="SRLO01000782">
    <property type="protein sequence ID" value="TNN46581.1"/>
    <property type="molecule type" value="Genomic_DNA"/>
</dbReference>
<accession>A0A4Z2FZZ9</accession>
<feature type="compositionally biased region" description="Polar residues" evidence="1">
    <location>
        <begin position="18"/>
        <end position="37"/>
    </location>
</feature>
<gene>
    <name evidence="2" type="ORF">EYF80_043210</name>
</gene>
<feature type="compositionally biased region" description="Pro residues" evidence="1">
    <location>
        <begin position="59"/>
        <end position="69"/>
    </location>
</feature>
<protein>
    <submittedName>
        <fullName evidence="2">Uncharacterized protein</fullName>
    </submittedName>
</protein>